<dbReference type="GO" id="GO:0032968">
    <property type="term" value="P:positive regulation of transcription elongation by RNA polymerase II"/>
    <property type="evidence" value="ECO:0007669"/>
    <property type="project" value="InterPro"/>
</dbReference>
<organism evidence="10 11">
    <name type="scientific">Marchantia polymorpha subsp. ruderalis</name>
    <dbReference type="NCBI Taxonomy" id="1480154"/>
    <lineage>
        <taxon>Eukaryota</taxon>
        <taxon>Viridiplantae</taxon>
        <taxon>Streptophyta</taxon>
        <taxon>Embryophyta</taxon>
        <taxon>Marchantiophyta</taxon>
        <taxon>Marchantiopsida</taxon>
        <taxon>Marchantiidae</taxon>
        <taxon>Marchantiales</taxon>
        <taxon>Marchantiaceae</taxon>
        <taxon>Marchantia</taxon>
    </lineage>
</organism>
<evidence type="ECO:0000256" key="8">
    <source>
        <dbReference type="RuleBase" id="RU366044"/>
    </source>
</evidence>
<dbReference type="InterPro" id="IPR011039">
    <property type="entry name" value="TFIIF_interaction"/>
</dbReference>
<dbReference type="GO" id="GO:0001096">
    <property type="term" value="F:TFIIF-class transcription factor complex binding"/>
    <property type="evidence" value="ECO:0007669"/>
    <property type="project" value="TreeGrafter"/>
</dbReference>
<dbReference type="GO" id="GO:0005674">
    <property type="term" value="C:transcription factor TFIIF complex"/>
    <property type="evidence" value="ECO:0007669"/>
    <property type="project" value="TreeGrafter"/>
</dbReference>
<dbReference type="GO" id="GO:0006367">
    <property type="term" value="P:transcription initiation at RNA polymerase II promoter"/>
    <property type="evidence" value="ECO:0007669"/>
    <property type="project" value="InterPro"/>
</dbReference>
<dbReference type="Proteomes" id="UP000077202">
    <property type="component" value="Unassembled WGS sequence"/>
</dbReference>
<feature type="compositionally biased region" description="Acidic residues" evidence="9">
    <location>
        <begin position="335"/>
        <end position="348"/>
    </location>
</feature>
<dbReference type="PANTHER" id="PTHR13011:SF0">
    <property type="entry name" value="GENERAL TRANSCRIPTION FACTOR IIF SUBUNIT 1"/>
    <property type="match status" value="1"/>
</dbReference>
<evidence type="ECO:0000313" key="10">
    <source>
        <dbReference type="EMBL" id="OAE34795.1"/>
    </source>
</evidence>
<gene>
    <name evidence="10" type="ORF">AXG93_2528s1610</name>
</gene>
<comment type="similarity">
    <text evidence="2 8">Belongs to the TFIIF alpha subunit family.</text>
</comment>
<dbReference type="GO" id="GO:0016251">
    <property type="term" value="F:RNA polymerase II general transcription initiation factor activity"/>
    <property type="evidence" value="ECO:0007669"/>
    <property type="project" value="TreeGrafter"/>
</dbReference>
<dbReference type="Pfam" id="PF05793">
    <property type="entry name" value="TFIIF_alpha"/>
    <property type="match status" value="1"/>
</dbReference>
<feature type="compositionally biased region" description="Acidic residues" evidence="9">
    <location>
        <begin position="373"/>
        <end position="393"/>
    </location>
</feature>
<proteinExistence type="inferred from homology"/>
<evidence type="ECO:0000256" key="4">
    <source>
        <dbReference type="ARBA" id="ARBA00023125"/>
    </source>
</evidence>
<comment type="function">
    <text evidence="7 8">TFIIF is a general transcription initiation factor that binds to RNA polymerase II and helps to recruit it to the initiation complex in collaboration with TFIIB. It promotes transcription elongation.</text>
</comment>
<evidence type="ECO:0000256" key="6">
    <source>
        <dbReference type="ARBA" id="ARBA00023242"/>
    </source>
</evidence>
<feature type="compositionally biased region" description="Acidic residues" evidence="9">
    <location>
        <begin position="275"/>
        <end position="295"/>
    </location>
</feature>
<sequence length="562" mass="61356">MLDKGRWGRRADEAARGILLDSSTNGRMQTIGSNIWRPGSPWNLRSLRKWCRNSLPYGFKGSLTRRTRGMEYSVKNHVPSKQFFVGRFHQGIPHFAKKKTGETKWAMQKDGAQGRQLTDTQKEKFKLKPWILEDDIGVQQFTGQLEGGQQATYFLLIMSGNDFQALPAGNWYNFHKVAQYKQLTLEEAEEQMKNRRKTADGYQRWMMKAANTGAAAFGGIADDEKVTGGGGSSGRRKGPEDDDDGVGADSDKGEEDEDEEEARTKRLGLKNAAGGDEDGEEPAMDLDLDEEEPEKGDDWEHEETFTDDDEAVGNDPEERIDQENPEVPPPPEIKQEEEDEEEGQENPQEEPGGLSKSGKELKKLLGKAAKEDDSNEEEDEEDGDEDVDLDNEDIGLSPVLAPTRKDGPKDEPAESTPVKPAAAAKATPASASAAKGKRKAADESKANGAASAKKAKAEPKTSPVAASKKDVNAAVKAATTPSAKAPVAAAAAKPAPPANQAVTEDEVMRVLKSTGPIKSTDLVAKFRSRLRSPEDKSAFAAILKKISRIQKTDGANYIVLRY</sequence>
<feature type="compositionally biased region" description="Low complexity" evidence="9">
    <location>
        <begin position="415"/>
        <end position="434"/>
    </location>
</feature>
<dbReference type="InterPro" id="IPR036388">
    <property type="entry name" value="WH-like_DNA-bd_sf"/>
</dbReference>
<dbReference type="AlphaFoldDB" id="A0A176WQJ6"/>
<protein>
    <recommendedName>
        <fullName evidence="8">Transcription initiation factor IIF subunit alpha</fullName>
    </recommendedName>
</protein>
<keyword evidence="6 8" id="KW-0539">Nucleus</keyword>
<reference evidence="10" key="1">
    <citation type="submission" date="2016-03" db="EMBL/GenBank/DDBJ databases">
        <title>Mechanisms controlling the formation of the plant cell surface in tip-growing cells are functionally conserved among land plants.</title>
        <authorList>
            <person name="Honkanen S."/>
            <person name="Jones V.A."/>
            <person name="Morieri G."/>
            <person name="Champion C."/>
            <person name="Hetherington A.J."/>
            <person name="Kelly S."/>
            <person name="Saint-Marcoux D."/>
            <person name="Proust H."/>
            <person name="Prescott H."/>
            <person name="Dolan L."/>
        </authorList>
    </citation>
    <scope>NUCLEOTIDE SEQUENCE [LARGE SCALE GENOMIC DNA]</scope>
    <source>
        <tissue evidence="10">Whole gametophyte</tissue>
    </source>
</reference>
<keyword evidence="5 8" id="KW-0804">Transcription</keyword>
<dbReference type="SUPFAM" id="SSF50916">
    <property type="entry name" value="Rap30/74 interaction domains"/>
    <property type="match status" value="1"/>
</dbReference>
<comment type="subcellular location">
    <subcellularLocation>
        <location evidence="1 8">Nucleus</location>
    </subcellularLocation>
</comment>
<dbReference type="InterPro" id="IPR008851">
    <property type="entry name" value="TFIIF-alpha"/>
</dbReference>
<evidence type="ECO:0000256" key="1">
    <source>
        <dbReference type="ARBA" id="ARBA00004123"/>
    </source>
</evidence>
<feature type="compositionally biased region" description="Basic and acidic residues" evidence="9">
    <location>
        <begin position="403"/>
        <end position="412"/>
    </location>
</feature>
<dbReference type="PANTHER" id="PTHR13011">
    <property type="entry name" value="TFIIF-ALPHA"/>
    <property type="match status" value="1"/>
</dbReference>
<keyword evidence="4 8" id="KW-0238">DNA-binding</keyword>
<feature type="compositionally biased region" description="Acidic residues" evidence="9">
    <location>
        <begin position="240"/>
        <end position="261"/>
    </location>
</feature>
<name>A0A176WQJ6_MARPO</name>
<evidence type="ECO:0000256" key="7">
    <source>
        <dbReference type="ARBA" id="ARBA00025232"/>
    </source>
</evidence>
<dbReference type="SUPFAM" id="SSF46785">
    <property type="entry name" value="Winged helix' DNA-binding domain"/>
    <property type="match status" value="1"/>
</dbReference>
<feature type="region of interest" description="Disordered" evidence="9">
    <location>
        <begin position="221"/>
        <end position="501"/>
    </location>
</feature>
<dbReference type="GO" id="GO:0003677">
    <property type="term" value="F:DNA binding"/>
    <property type="evidence" value="ECO:0007669"/>
    <property type="project" value="UniProtKB-KW"/>
</dbReference>
<evidence type="ECO:0000313" key="11">
    <source>
        <dbReference type="Proteomes" id="UP000077202"/>
    </source>
</evidence>
<accession>A0A176WQJ6</accession>
<keyword evidence="11" id="KW-1185">Reference proteome</keyword>
<dbReference type="Gene3D" id="1.10.10.10">
    <property type="entry name" value="Winged helix-like DNA-binding domain superfamily/Winged helix DNA-binding domain"/>
    <property type="match status" value="1"/>
</dbReference>
<feature type="compositionally biased region" description="Basic and acidic residues" evidence="9">
    <location>
        <begin position="357"/>
        <end position="372"/>
    </location>
</feature>
<evidence type="ECO:0000256" key="5">
    <source>
        <dbReference type="ARBA" id="ARBA00023163"/>
    </source>
</evidence>
<keyword evidence="3 8" id="KW-0805">Transcription regulation</keyword>
<dbReference type="EMBL" id="LVLJ01000312">
    <property type="protein sequence ID" value="OAE34795.1"/>
    <property type="molecule type" value="Genomic_DNA"/>
</dbReference>
<evidence type="ECO:0000256" key="9">
    <source>
        <dbReference type="SAM" id="MobiDB-lite"/>
    </source>
</evidence>
<evidence type="ECO:0000256" key="2">
    <source>
        <dbReference type="ARBA" id="ARBA00005249"/>
    </source>
</evidence>
<feature type="compositionally biased region" description="Low complexity" evidence="9">
    <location>
        <begin position="473"/>
        <end position="493"/>
    </location>
</feature>
<dbReference type="InterPro" id="IPR036390">
    <property type="entry name" value="WH_DNA-bd_sf"/>
</dbReference>
<evidence type="ECO:0000256" key="3">
    <source>
        <dbReference type="ARBA" id="ARBA00023015"/>
    </source>
</evidence>
<comment type="caution">
    <text evidence="10">The sequence shown here is derived from an EMBL/GenBank/DDBJ whole genome shotgun (WGS) entry which is preliminary data.</text>
</comment>